<evidence type="ECO:0000313" key="3">
    <source>
        <dbReference type="Proteomes" id="UP000482960"/>
    </source>
</evidence>
<protein>
    <submittedName>
        <fullName evidence="2">Uncharacterized protein</fullName>
    </submittedName>
</protein>
<sequence>MKTCRQENETVKVAVKTAAVVDRHAEYAVIGPALATVGLWAVAVGAAAGEVVRAGVVEDSGERTGAGALVTAGPTVDVGPGSGLGEPRRRGERGGGRLTDRRYGRVGGALARRPKG</sequence>
<proteinExistence type="predicted"/>
<reference evidence="2 3" key="2">
    <citation type="submission" date="2020-03" db="EMBL/GenBank/DDBJ databases">
        <authorList>
            <person name="Ichikawa N."/>
            <person name="Kimura A."/>
            <person name="Kitahashi Y."/>
            <person name="Uohara A."/>
        </authorList>
    </citation>
    <scope>NUCLEOTIDE SEQUENCE [LARGE SCALE GENOMIC DNA]</scope>
    <source>
        <strain evidence="2 3">NBRC 108638</strain>
    </source>
</reference>
<accession>A0A6V8LGB9</accession>
<evidence type="ECO:0000256" key="1">
    <source>
        <dbReference type="SAM" id="MobiDB-lite"/>
    </source>
</evidence>
<dbReference type="AlphaFoldDB" id="A0A6V8LGB9"/>
<comment type="caution">
    <text evidence="2">The sequence shown here is derived from an EMBL/GenBank/DDBJ whole genome shotgun (WGS) entry which is preliminary data.</text>
</comment>
<dbReference type="Proteomes" id="UP000482960">
    <property type="component" value="Unassembled WGS sequence"/>
</dbReference>
<reference evidence="2 3" key="1">
    <citation type="submission" date="2020-03" db="EMBL/GenBank/DDBJ databases">
        <title>Whole genome shotgun sequence of Phytohabitans rumicis NBRC 108638.</title>
        <authorList>
            <person name="Komaki H."/>
            <person name="Tamura T."/>
        </authorList>
    </citation>
    <scope>NUCLEOTIDE SEQUENCE [LARGE SCALE GENOMIC DNA]</scope>
    <source>
        <strain evidence="2 3">NBRC 108638</strain>
    </source>
</reference>
<dbReference type="EMBL" id="BLPG01000001">
    <property type="protein sequence ID" value="GFJ93891.1"/>
    <property type="molecule type" value="Genomic_DNA"/>
</dbReference>
<keyword evidence="3" id="KW-1185">Reference proteome</keyword>
<organism evidence="2 3">
    <name type="scientific">Phytohabitans rumicis</name>
    <dbReference type="NCBI Taxonomy" id="1076125"/>
    <lineage>
        <taxon>Bacteria</taxon>
        <taxon>Bacillati</taxon>
        <taxon>Actinomycetota</taxon>
        <taxon>Actinomycetes</taxon>
        <taxon>Micromonosporales</taxon>
        <taxon>Micromonosporaceae</taxon>
    </lineage>
</organism>
<feature type="region of interest" description="Disordered" evidence="1">
    <location>
        <begin position="65"/>
        <end position="116"/>
    </location>
</feature>
<gene>
    <name evidence="2" type="ORF">Prum_075330</name>
</gene>
<name>A0A6V8LGB9_9ACTN</name>
<feature type="compositionally biased region" description="Basic and acidic residues" evidence="1">
    <location>
        <begin position="86"/>
        <end position="103"/>
    </location>
</feature>
<evidence type="ECO:0000313" key="2">
    <source>
        <dbReference type="EMBL" id="GFJ93891.1"/>
    </source>
</evidence>